<comment type="catalytic activity">
    <reaction evidence="9">
        <text>L-seryl-[protein] + ATP = O-phospho-L-seryl-[protein] + ADP + H(+)</text>
        <dbReference type="Rhea" id="RHEA:17989"/>
        <dbReference type="Rhea" id="RHEA-COMP:9863"/>
        <dbReference type="Rhea" id="RHEA-COMP:11604"/>
        <dbReference type="ChEBI" id="CHEBI:15378"/>
        <dbReference type="ChEBI" id="CHEBI:29999"/>
        <dbReference type="ChEBI" id="CHEBI:30616"/>
        <dbReference type="ChEBI" id="CHEBI:83421"/>
        <dbReference type="ChEBI" id="CHEBI:456216"/>
        <dbReference type="EC" id="2.7.11.1"/>
    </reaction>
</comment>
<evidence type="ECO:0000256" key="10">
    <source>
        <dbReference type="SAM" id="SignalP"/>
    </source>
</evidence>
<protein>
    <recommendedName>
        <fullName evidence="2">non-specific serine/threonine protein kinase</fullName>
        <ecNumber evidence="2">2.7.11.1</ecNumber>
    </recommendedName>
</protein>
<dbReference type="InterPro" id="IPR000719">
    <property type="entry name" value="Prot_kinase_dom"/>
</dbReference>
<organism evidence="12 13">
    <name type="scientific">Batrachochytrium salamandrivorans</name>
    <dbReference type="NCBI Taxonomy" id="1357716"/>
    <lineage>
        <taxon>Eukaryota</taxon>
        <taxon>Fungi</taxon>
        <taxon>Fungi incertae sedis</taxon>
        <taxon>Chytridiomycota</taxon>
        <taxon>Chytridiomycota incertae sedis</taxon>
        <taxon>Chytridiomycetes</taxon>
        <taxon>Rhizophydiales</taxon>
        <taxon>Rhizophydiales incertae sedis</taxon>
        <taxon>Batrachochytrium</taxon>
    </lineage>
</organism>
<gene>
    <name evidence="12" type="ORF">BASA50_005445</name>
</gene>
<dbReference type="InterPro" id="IPR051138">
    <property type="entry name" value="PIM_Ser/Thr_kinase"/>
</dbReference>
<keyword evidence="6" id="KW-0418">Kinase</keyword>
<dbReference type="PANTHER" id="PTHR22984">
    <property type="entry name" value="SERINE/THREONINE-PROTEIN KINASE PIM"/>
    <property type="match status" value="1"/>
</dbReference>
<evidence type="ECO:0000256" key="1">
    <source>
        <dbReference type="ARBA" id="ARBA00004340"/>
    </source>
</evidence>
<evidence type="ECO:0000256" key="9">
    <source>
        <dbReference type="ARBA" id="ARBA00048679"/>
    </source>
</evidence>
<dbReference type="Pfam" id="PF00069">
    <property type="entry name" value="Pkinase"/>
    <property type="match status" value="1"/>
</dbReference>
<dbReference type="EMBL" id="JAFCIX010000260">
    <property type="protein sequence ID" value="KAH6595972.1"/>
    <property type="molecule type" value="Genomic_DNA"/>
</dbReference>
<feature type="signal peptide" evidence="10">
    <location>
        <begin position="1"/>
        <end position="21"/>
    </location>
</feature>
<evidence type="ECO:0000256" key="2">
    <source>
        <dbReference type="ARBA" id="ARBA00012513"/>
    </source>
</evidence>
<evidence type="ECO:0000256" key="4">
    <source>
        <dbReference type="ARBA" id="ARBA00022679"/>
    </source>
</evidence>
<keyword evidence="7" id="KW-0067">ATP-binding</keyword>
<dbReference type="PROSITE" id="PS50011">
    <property type="entry name" value="PROTEIN_KINASE_DOM"/>
    <property type="match status" value="1"/>
</dbReference>
<dbReference type="SUPFAM" id="SSF56112">
    <property type="entry name" value="Protein kinase-like (PK-like)"/>
    <property type="match status" value="1"/>
</dbReference>
<proteinExistence type="predicted"/>
<keyword evidence="3" id="KW-0723">Serine/threonine-protein kinase</keyword>
<evidence type="ECO:0000259" key="11">
    <source>
        <dbReference type="PROSITE" id="PS50011"/>
    </source>
</evidence>
<comment type="catalytic activity">
    <reaction evidence="8">
        <text>L-threonyl-[protein] + ATP = O-phospho-L-threonyl-[protein] + ADP + H(+)</text>
        <dbReference type="Rhea" id="RHEA:46608"/>
        <dbReference type="Rhea" id="RHEA-COMP:11060"/>
        <dbReference type="Rhea" id="RHEA-COMP:11605"/>
        <dbReference type="ChEBI" id="CHEBI:15378"/>
        <dbReference type="ChEBI" id="CHEBI:30013"/>
        <dbReference type="ChEBI" id="CHEBI:30616"/>
        <dbReference type="ChEBI" id="CHEBI:61977"/>
        <dbReference type="ChEBI" id="CHEBI:456216"/>
        <dbReference type="EC" id="2.7.11.1"/>
    </reaction>
</comment>
<keyword evidence="4" id="KW-0808">Transferase</keyword>
<keyword evidence="5" id="KW-0547">Nucleotide-binding</keyword>
<evidence type="ECO:0000313" key="12">
    <source>
        <dbReference type="EMBL" id="KAH6595972.1"/>
    </source>
</evidence>
<evidence type="ECO:0000313" key="13">
    <source>
        <dbReference type="Proteomes" id="UP001648503"/>
    </source>
</evidence>
<dbReference type="SMART" id="SM00220">
    <property type="entry name" value="S_TKc"/>
    <property type="match status" value="1"/>
</dbReference>
<dbReference type="Proteomes" id="UP001648503">
    <property type="component" value="Unassembled WGS sequence"/>
</dbReference>
<dbReference type="EC" id="2.7.11.1" evidence="2"/>
<name>A0ABQ8FCK1_9FUNG</name>
<dbReference type="InterPro" id="IPR011009">
    <property type="entry name" value="Kinase-like_dom_sf"/>
</dbReference>
<dbReference type="Gene3D" id="1.10.510.10">
    <property type="entry name" value="Transferase(Phosphotransferase) domain 1"/>
    <property type="match status" value="1"/>
</dbReference>
<reference evidence="12 13" key="1">
    <citation type="submission" date="2021-02" db="EMBL/GenBank/DDBJ databases">
        <title>Variation within the Batrachochytrium salamandrivorans European outbreak.</title>
        <authorList>
            <person name="Kelly M."/>
            <person name="Pasmans F."/>
            <person name="Shea T.P."/>
            <person name="Munoz J.F."/>
            <person name="Carranza S."/>
            <person name="Cuomo C.A."/>
            <person name="Martel A."/>
        </authorList>
    </citation>
    <scope>NUCLEOTIDE SEQUENCE [LARGE SCALE GENOMIC DNA]</scope>
    <source>
        <strain evidence="12 13">AMFP18/2</strain>
    </source>
</reference>
<comment type="subcellular location">
    <subcellularLocation>
        <location evidence="1">Host cell</location>
    </subcellularLocation>
</comment>
<evidence type="ECO:0000256" key="8">
    <source>
        <dbReference type="ARBA" id="ARBA00047899"/>
    </source>
</evidence>
<evidence type="ECO:0000256" key="5">
    <source>
        <dbReference type="ARBA" id="ARBA00022741"/>
    </source>
</evidence>
<evidence type="ECO:0000256" key="7">
    <source>
        <dbReference type="ARBA" id="ARBA00022840"/>
    </source>
</evidence>
<feature type="chain" id="PRO_5047126748" description="non-specific serine/threonine protein kinase" evidence="10">
    <location>
        <begin position="22"/>
        <end position="384"/>
    </location>
</feature>
<keyword evidence="10" id="KW-0732">Signal</keyword>
<keyword evidence="13" id="KW-1185">Reference proteome</keyword>
<feature type="domain" description="Protein kinase" evidence="11">
    <location>
        <begin position="94"/>
        <end position="381"/>
    </location>
</feature>
<dbReference type="PANTHER" id="PTHR22984:SF25">
    <property type="entry name" value="PROTEIN KINASE DOMAIN-CONTAINING PROTEIN"/>
    <property type="match status" value="1"/>
</dbReference>
<comment type="caution">
    <text evidence="12">The sequence shown here is derived from an EMBL/GenBank/DDBJ whole genome shotgun (WGS) entry which is preliminary data.</text>
</comment>
<sequence>MTSLYRSVIFLLSVATIQVQGGKDGLDQPELQSGSQSPTQQANYGCFRFNLVRRITRPIRLPQKESKHHLRQEEKEEKYSEFVECESKYLESEYDYVKEPSKNRYGENIQVTTIDSDGSQVLLKTIEKENTVFYKLESTPPPKTHMAEIGNEDGRYTSRECKLPEPFNLMLPYEIEMQKHLTQPDYGSPYVLEVVDYAVTKKEYVLVMKYPGKDWIALDRYMREEGKRSVYEVRFIAMEMLKALLSLKSLGVAHGNIAAKNILYDEKTSKLKLMNFDHSGLLEEWNQGSSASGSSEDKPDAWGTEETDLAGLGKLIYYLVTSKSTDQIPMTRQETEEKLREDLRNPESQIAIDVMDVVPILFGQGPYKMATLKNALKHPFFSRQ</sequence>
<evidence type="ECO:0000256" key="3">
    <source>
        <dbReference type="ARBA" id="ARBA00022527"/>
    </source>
</evidence>
<accession>A0ABQ8FCK1</accession>
<evidence type="ECO:0000256" key="6">
    <source>
        <dbReference type="ARBA" id="ARBA00022777"/>
    </source>
</evidence>